<feature type="region of interest" description="Disordered" evidence="1">
    <location>
        <begin position="70"/>
        <end position="143"/>
    </location>
</feature>
<organism evidence="2">
    <name type="scientific">Amblyomma triste</name>
    <name type="common">Neotropical tick</name>
    <dbReference type="NCBI Taxonomy" id="251400"/>
    <lineage>
        <taxon>Eukaryota</taxon>
        <taxon>Metazoa</taxon>
        <taxon>Ecdysozoa</taxon>
        <taxon>Arthropoda</taxon>
        <taxon>Chelicerata</taxon>
        <taxon>Arachnida</taxon>
        <taxon>Acari</taxon>
        <taxon>Parasitiformes</taxon>
        <taxon>Ixodida</taxon>
        <taxon>Ixodoidea</taxon>
        <taxon>Ixodidae</taxon>
        <taxon>Amblyomminae</taxon>
        <taxon>Amblyomma</taxon>
    </lineage>
</organism>
<dbReference type="AlphaFoldDB" id="A0A023G2R3"/>
<protein>
    <submittedName>
        <fullName evidence="2">Uncharacterized protein</fullName>
    </submittedName>
</protein>
<feature type="compositionally biased region" description="Polar residues" evidence="1">
    <location>
        <begin position="77"/>
        <end position="86"/>
    </location>
</feature>
<dbReference type="EMBL" id="GBBM01006962">
    <property type="protein sequence ID" value="JAC28456.1"/>
    <property type="molecule type" value="mRNA"/>
</dbReference>
<accession>A0A023G2R3</accession>
<evidence type="ECO:0000256" key="1">
    <source>
        <dbReference type="SAM" id="MobiDB-lite"/>
    </source>
</evidence>
<feature type="region of interest" description="Disordered" evidence="1">
    <location>
        <begin position="156"/>
        <end position="178"/>
    </location>
</feature>
<evidence type="ECO:0000313" key="2">
    <source>
        <dbReference type="EMBL" id="JAC28456.1"/>
    </source>
</evidence>
<name>A0A023G2R3_AMBTT</name>
<reference evidence="2" key="1">
    <citation type="submission" date="2014-03" db="EMBL/GenBank/DDBJ databases">
        <title>The sialotranscriptome of Amblyomma triste, Amblyomma parvum and Amblyomma cajennense ticks, uncovered by 454-based RNA-seq.</title>
        <authorList>
            <person name="Garcia G.R."/>
            <person name="Gardinassi L.G."/>
            <person name="Ribeiro J.M."/>
            <person name="Anatriello E."/>
            <person name="Ferreira B.R."/>
            <person name="Moreira H.N."/>
            <person name="Mafra C."/>
            <person name="Olegario M.M."/>
            <person name="Szabo P.J."/>
            <person name="Miranda-Santos I.K."/>
            <person name="Maruyama S.R."/>
        </authorList>
    </citation>
    <scope>NUCLEOTIDE SEQUENCE</scope>
    <source>
        <strain evidence="2">Mato Grasso do Sul</strain>
        <tissue evidence="2">Salivary glands</tissue>
    </source>
</reference>
<feature type="region of interest" description="Disordered" evidence="1">
    <location>
        <begin position="240"/>
        <end position="279"/>
    </location>
</feature>
<sequence length="316" mass="33541">MKASVYVNDQGQHYLVLTKQNIVQIYSCAEDGSHESVRVSVNPMTLQGLENICAQLQREALEDAAKRGTQDLEHRSTVPNACTSPVVNPRAGHFSPAPNNSRNGRAQWAQGRGSASPTLFSNTGTGSTVLQPRTGGTSPRQPWVASRGAVPILRQTHSSSVGATRTARPQVAGVKRPNGGFKENCINLEGHMSSPSVPKVPAYKPPALPSAKDSDPKAACEVSSVINMLKSSAANKPHIASNSVATGNRTGNKCATNSRSSTPNSALTTTSLHSSKLENDSSASVEELQWLEGTFNSVIGIYFGYCFCASTVKIKH</sequence>
<proteinExistence type="evidence at transcript level"/>
<feature type="compositionally biased region" description="Polar residues" evidence="1">
    <location>
        <begin position="113"/>
        <end position="140"/>
    </location>
</feature>